<keyword evidence="4" id="KW-1185">Reference proteome</keyword>
<dbReference type="InterPro" id="IPR016159">
    <property type="entry name" value="Cullin_repeat-like_dom_sf"/>
</dbReference>
<proteinExistence type="inferred from homology"/>
<sequence>MCYERIYQTYYGQKVLPCVKNKHGEQMLHELHHRWNNHKKMVGFIPREVCCAEDQLFLKIVFEATTAVMKMVLSSRRKLTISGKASRWIIDDSFPDYLLKLEESLEKEKERYAHYLHSSTEPKLVEVVQNEFLVSVENQLLEKERLGCRSFLSKDRNDDLSRMFRLYHAFPKRLGPFADVFRLHAAKGDALIQQGEDALTRRVGKLKKELPNEKTRPVLEKILESISAGFENNTSCDQEVLFDLIYFFLHDEGIGNNSMAVGFALDLLLKRLKKSKLEELKQEEFFPLPSLTPEGDKYEGDRLLTKVLSIAKPGSNITLTVSLSFFQLSSWFIRSNKMKTEQLTEVMKLPEFEDIESDQHYRALLLFEAMVERRSMDTEIHEIAT</sequence>
<evidence type="ECO:0000313" key="4">
    <source>
        <dbReference type="Proteomes" id="UP000886595"/>
    </source>
</evidence>
<organism evidence="3 4">
    <name type="scientific">Brassica carinata</name>
    <name type="common">Ethiopian mustard</name>
    <name type="synonym">Abyssinian cabbage</name>
    <dbReference type="NCBI Taxonomy" id="52824"/>
    <lineage>
        <taxon>Eukaryota</taxon>
        <taxon>Viridiplantae</taxon>
        <taxon>Streptophyta</taxon>
        <taxon>Embryophyta</taxon>
        <taxon>Tracheophyta</taxon>
        <taxon>Spermatophyta</taxon>
        <taxon>Magnoliopsida</taxon>
        <taxon>eudicotyledons</taxon>
        <taxon>Gunneridae</taxon>
        <taxon>Pentapetalae</taxon>
        <taxon>rosids</taxon>
        <taxon>malvids</taxon>
        <taxon>Brassicales</taxon>
        <taxon>Brassicaceae</taxon>
        <taxon>Brassiceae</taxon>
        <taxon>Brassica</taxon>
    </lineage>
</organism>
<dbReference type="EMBL" id="JAAMPC010000011">
    <property type="protein sequence ID" value="KAG2284287.1"/>
    <property type="molecule type" value="Genomic_DNA"/>
</dbReference>
<feature type="domain" description="Cullin N-terminal" evidence="2">
    <location>
        <begin position="84"/>
        <end position="194"/>
    </location>
</feature>
<dbReference type="OrthoDB" id="27073at2759"/>
<dbReference type="Pfam" id="PF00888">
    <property type="entry name" value="Cullin"/>
    <property type="match status" value="1"/>
</dbReference>
<evidence type="ECO:0000256" key="1">
    <source>
        <dbReference type="ARBA" id="ARBA00006019"/>
    </source>
</evidence>
<protein>
    <recommendedName>
        <fullName evidence="2">Cullin N-terminal domain-containing protein</fullName>
    </recommendedName>
</protein>
<reference evidence="3 4" key="1">
    <citation type="submission" date="2020-02" db="EMBL/GenBank/DDBJ databases">
        <authorList>
            <person name="Ma Q."/>
            <person name="Huang Y."/>
            <person name="Song X."/>
            <person name="Pei D."/>
        </authorList>
    </citation>
    <scope>NUCLEOTIDE SEQUENCE [LARGE SCALE GENOMIC DNA]</scope>
    <source>
        <strain evidence="3">Sxm20200214</strain>
        <tissue evidence="3">Leaf</tissue>
    </source>
</reference>
<dbReference type="GO" id="GO:0006511">
    <property type="term" value="P:ubiquitin-dependent protein catabolic process"/>
    <property type="evidence" value="ECO:0007669"/>
    <property type="project" value="InterPro"/>
</dbReference>
<gene>
    <name evidence="3" type="ORF">Bca52824_055507</name>
</gene>
<comment type="similarity">
    <text evidence="1">Belongs to the cullin family.</text>
</comment>
<dbReference type="AlphaFoldDB" id="A0A8X7RA42"/>
<dbReference type="SUPFAM" id="SSF74788">
    <property type="entry name" value="Cullin repeat-like"/>
    <property type="match status" value="1"/>
</dbReference>
<dbReference type="Gene3D" id="1.20.1310.10">
    <property type="entry name" value="Cullin Repeats"/>
    <property type="match status" value="3"/>
</dbReference>
<accession>A0A8X7RA42</accession>
<dbReference type="InterPro" id="IPR045093">
    <property type="entry name" value="Cullin"/>
</dbReference>
<dbReference type="PANTHER" id="PTHR11932">
    <property type="entry name" value="CULLIN"/>
    <property type="match status" value="1"/>
</dbReference>
<evidence type="ECO:0000259" key="2">
    <source>
        <dbReference type="Pfam" id="PF00888"/>
    </source>
</evidence>
<dbReference type="GO" id="GO:0031625">
    <property type="term" value="F:ubiquitin protein ligase binding"/>
    <property type="evidence" value="ECO:0007669"/>
    <property type="project" value="InterPro"/>
</dbReference>
<name>A0A8X7RA42_BRACI</name>
<dbReference type="InterPro" id="IPR001373">
    <property type="entry name" value="Cullin_N"/>
</dbReference>
<dbReference type="Proteomes" id="UP000886595">
    <property type="component" value="Unassembled WGS sequence"/>
</dbReference>
<evidence type="ECO:0000313" key="3">
    <source>
        <dbReference type="EMBL" id="KAG2284287.1"/>
    </source>
</evidence>
<comment type="caution">
    <text evidence="3">The sequence shown here is derived from an EMBL/GenBank/DDBJ whole genome shotgun (WGS) entry which is preliminary data.</text>
</comment>